<accession>M2SF49</accession>
<keyword evidence="4" id="KW-1185">Reference proteome</keyword>
<evidence type="ECO:0000313" key="3">
    <source>
        <dbReference type="EMBL" id="EMD83980.1"/>
    </source>
</evidence>
<organism evidence="3 4">
    <name type="scientific">Pacificimonas flava</name>
    <dbReference type="NCBI Taxonomy" id="1234595"/>
    <lineage>
        <taxon>Bacteria</taxon>
        <taxon>Pseudomonadati</taxon>
        <taxon>Pseudomonadota</taxon>
        <taxon>Alphaproteobacteria</taxon>
        <taxon>Sphingomonadales</taxon>
        <taxon>Sphingosinicellaceae</taxon>
        <taxon>Pacificimonas</taxon>
    </lineage>
</organism>
<feature type="transmembrane region" description="Helical" evidence="2">
    <location>
        <begin position="42"/>
        <end position="64"/>
    </location>
</feature>
<dbReference type="OrthoDB" id="7594661at2"/>
<proteinExistence type="predicted"/>
<comment type="caution">
    <text evidence="3">The sequence shown here is derived from an EMBL/GenBank/DDBJ whole genome shotgun (WGS) entry which is preliminary data.</text>
</comment>
<feature type="compositionally biased region" description="Basic and acidic residues" evidence="1">
    <location>
        <begin position="1"/>
        <end position="26"/>
    </location>
</feature>
<dbReference type="RefSeq" id="WP_008600478.1">
    <property type="nucleotide sequence ID" value="NZ_AMRV01000002.1"/>
</dbReference>
<name>M2SF49_9SPHN</name>
<evidence type="ECO:0000256" key="2">
    <source>
        <dbReference type="SAM" id="Phobius"/>
    </source>
</evidence>
<keyword evidence="2" id="KW-1133">Transmembrane helix</keyword>
<evidence type="ECO:0008006" key="5">
    <source>
        <dbReference type="Google" id="ProtNLM"/>
    </source>
</evidence>
<feature type="compositionally biased region" description="Polar residues" evidence="1">
    <location>
        <begin position="374"/>
        <end position="384"/>
    </location>
</feature>
<keyword evidence="2" id="KW-0812">Transmembrane</keyword>
<evidence type="ECO:0000313" key="4">
    <source>
        <dbReference type="Proteomes" id="UP000011717"/>
    </source>
</evidence>
<feature type="region of interest" description="Disordered" evidence="1">
    <location>
        <begin position="108"/>
        <end position="147"/>
    </location>
</feature>
<dbReference type="Proteomes" id="UP000011717">
    <property type="component" value="Unassembled WGS sequence"/>
</dbReference>
<reference evidence="3 4" key="1">
    <citation type="journal article" date="2013" name="Genome Announc.">
        <title>Draft Genome Sequence of Strain JLT2015T, Belonging to the Family Sphingomonadaceae of the Alphaproteobacteria.</title>
        <authorList>
            <person name="Tang K."/>
            <person name="Liu K."/>
            <person name="Li S."/>
            <person name="Jiao N."/>
        </authorList>
    </citation>
    <scope>NUCLEOTIDE SEQUENCE [LARGE SCALE GENOMIC DNA]</scope>
    <source>
        <strain evidence="3 4">JLT2015</strain>
    </source>
</reference>
<dbReference type="EMBL" id="AMRV01000002">
    <property type="protein sequence ID" value="EMD83980.1"/>
    <property type="molecule type" value="Genomic_DNA"/>
</dbReference>
<feature type="region of interest" description="Disordered" evidence="1">
    <location>
        <begin position="362"/>
        <end position="384"/>
    </location>
</feature>
<evidence type="ECO:0000256" key="1">
    <source>
        <dbReference type="SAM" id="MobiDB-lite"/>
    </source>
</evidence>
<sequence length="384" mass="41595">MDENEKRRERDARREREGRREGRGDGRAAAARNQANGSGSGAAPWLVVIALVAFIGGMLLSPWFEQQVRPRLPFLPQEANLSTVFARLDRQEASISRLEGRVARLEQTGVGSAPPQIADQSGSAPPRAQPALNDAMPAEGASASADRVGRLETRVDALDRQQTQTLSRVDNLSAEVAGLTVRVEDARGETNTRVRQAERLARDARSVLLIGRARSALEAAEPLGGLEPSLRAALGPQADDDLDQLSAGMRTLSSPADLRRRFEALKPSLLAEAGAESAADRNWWQNFVAGLSDIFTIRRSGTVDDGDTNEQIVDRISAELSQGDIAGAVAEYMRLPEGVRARGTRWLRDAVNYDRTEGAIERLESRLVGEEPSAPTSSSDTSEQ</sequence>
<dbReference type="Gene3D" id="1.20.5.340">
    <property type="match status" value="1"/>
</dbReference>
<dbReference type="AlphaFoldDB" id="M2SF49"/>
<keyword evidence="2" id="KW-0472">Membrane</keyword>
<feature type="compositionally biased region" description="Low complexity" evidence="1">
    <location>
        <begin position="27"/>
        <end position="40"/>
    </location>
</feature>
<gene>
    <name evidence="3" type="ORF">C725_0952</name>
</gene>
<feature type="region of interest" description="Disordered" evidence="1">
    <location>
        <begin position="1"/>
        <end position="40"/>
    </location>
</feature>
<protein>
    <recommendedName>
        <fullName evidence="5">Inner membrane protein</fullName>
    </recommendedName>
</protein>